<dbReference type="OrthoDB" id="9800600at2"/>
<dbReference type="Pfam" id="PF08327">
    <property type="entry name" value="AHSA1"/>
    <property type="match status" value="1"/>
</dbReference>
<dbReference type="InterPro" id="IPR023393">
    <property type="entry name" value="START-like_dom_sf"/>
</dbReference>
<accession>A0A5B8RPS3</accession>
<comment type="similarity">
    <text evidence="1">Belongs to the AHA1 family.</text>
</comment>
<gene>
    <name evidence="3" type="ORF">FOZ74_00565</name>
</gene>
<protein>
    <submittedName>
        <fullName evidence="3">SRPBCC family protein</fullName>
    </submittedName>
</protein>
<sequence length="166" mass="17710">MSEQALQLGTITAQGEGYQGRLARSFEHPPADVWTMLTEPAAMAQWLSSGTIEQRLGGKVRIDFVDSGIVIDSTVTAFEAGKLLQYSWSSGKEPQRPLRWELSPTAGGTQLVLTVGVPAGEDAAKACAGFEGHLQMLAAALEGVPIKFPFETYLQARAGYQALLGA</sequence>
<evidence type="ECO:0000313" key="3">
    <source>
        <dbReference type="EMBL" id="QEA11661.1"/>
    </source>
</evidence>
<evidence type="ECO:0000313" key="4">
    <source>
        <dbReference type="Proteomes" id="UP000321199"/>
    </source>
</evidence>
<dbReference type="Gene3D" id="3.30.530.20">
    <property type="match status" value="1"/>
</dbReference>
<name>A0A5B8RPS3_9BURK</name>
<evidence type="ECO:0000256" key="1">
    <source>
        <dbReference type="ARBA" id="ARBA00006817"/>
    </source>
</evidence>
<reference evidence="3 4" key="1">
    <citation type="submission" date="2019-07" db="EMBL/GenBank/DDBJ databases">
        <title>Complete genome sequence of Comamonas sp. NLF 7-7 isolated from livestock.</title>
        <authorList>
            <person name="Kim D.H."/>
            <person name="Kim J.G."/>
        </authorList>
    </citation>
    <scope>NUCLEOTIDE SEQUENCE [LARGE SCALE GENOMIC DNA]</scope>
    <source>
        <strain evidence="3 4">NLF 7-7</strain>
    </source>
</reference>
<dbReference type="Proteomes" id="UP000321199">
    <property type="component" value="Chromosome"/>
</dbReference>
<dbReference type="EMBL" id="CP042344">
    <property type="protein sequence ID" value="QEA11661.1"/>
    <property type="molecule type" value="Genomic_DNA"/>
</dbReference>
<keyword evidence="4" id="KW-1185">Reference proteome</keyword>
<feature type="domain" description="Activator of Hsp90 ATPase homologue 1/2-like C-terminal" evidence="2">
    <location>
        <begin position="28"/>
        <end position="142"/>
    </location>
</feature>
<dbReference type="CDD" id="cd08899">
    <property type="entry name" value="SRPBCC_CalC_Aha1-like_6"/>
    <property type="match status" value="1"/>
</dbReference>
<proteinExistence type="inferred from homology"/>
<evidence type="ECO:0000259" key="2">
    <source>
        <dbReference type="Pfam" id="PF08327"/>
    </source>
</evidence>
<dbReference type="RefSeq" id="WP_146911182.1">
    <property type="nucleotide sequence ID" value="NZ_CP042344.1"/>
</dbReference>
<dbReference type="AlphaFoldDB" id="A0A5B8RPS3"/>
<dbReference type="InterPro" id="IPR013538">
    <property type="entry name" value="ASHA1/2-like_C"/>
</dbReference>
<dbReference type="KEGG" id="cof:FOZ74_00565"/>
<dbReference type="SUPFAM" id="SSF55961">
    <property type="entry name" value="Bet v1-like"/>
    <property type="match status" value="1"/>
</dbReference>
<organism evidence="3 4">
    <name type="scientific">Comamonas flocculans</name>
    <dbReference type="NCBI Taxonomy" id="2597701"/>
    <lineage>
        <taxon>Bacteria</taxon>
        <taxon>Pseudomonadati</taxon>
        <taxon>Pseudomonadota</taxon>
        <taxon>Betaproteobacteria</taxon>
        <taxon>Burkholderiales</taxon>
        <taxon>Comamonadaceae</taxon>
        <taxon>Comamonas</taxon>
    </lineage>
</organism>